<dbReference type="InterPro" id="IPR002048">
    <property type="entry name" value="EF_hand_dom"/>
</dbReference>
<dbReference type="PROSITE" id="PS51384">
    <property type="entry name" value="FAD_FR"/>
    <property type="match status" value="1"/>
</dbReference>
<dbReference type="InterPro" id="IPR018247">
    <property type="entry name" value="EF_Hand_1_Ca_BS"/>
</dbReference>
<feature type="compositionally biased region" description="Polar residues" evidence="7">
    <location>
        <begin position="1"/>
        <end position="13"/>
    </location>
</feature>
<evidence type="ECO:0000256" key="5">
    <source>
        <dbReference type="ARBA" id="ARBA00023002"/>
    </source>
</evidence>
<dbReference type="InterPro" id="IPR013112">
    <property type="entry name" value="FAD-bd_8"/>
</dbReference>
<dbReference type="SUPFAM" id="SSF47473">
    <property type="entry name" value="EF-hand"/>
    <property type="match status" value="1"/>
</dbReference>
<name>A0A9N9WN14_9DIPT</name>
<dbReference type="CDD" id="cd00051">
    <property type="entry name" value="EFh"/>
    <property type="match status" value="2"/>
</dbReference>
<keyword evidence="11" id="KW-1185">Reference proteome</keyword>
<accession>A0A9N9WN14</accession>
<dbReference type="PANTHER" id="PTHR11972">
    <property type="entry name" value="NADPH OXIDASE"/>
    <property type="match status" value="1"/>
</dbReference>
<dbReference type="GO" id="GO:0005509">
    <property type="term" value="F:calcium ion binding"/>
    <property type="evidence" value="ECO:0007669"/>
    <property type="project" value="InterPro"/>
</dbReference>
<dbReference type="InterPro" id="IPR000778">
    <property type="entry name" value="Cyt_b245_heavy_chain"/>
</dbReference>
<dbReference type="SUPFAM" id="SSF52343">
    <property type="entry name" value="Ferredoxin reductase-like, C-terminal NADP-linked domain"/>
    <property type="match status" value="1"/>
</dbReference>
<comment type="catalytic activity">
    <reaction evidence="6">
        <text>NADPH + 2 O2 = 2 superoxide + NADP(+) + H(+)</text>
        <dbReference type="Rhea" id="RHEA:63180"/>
        <dbReference type="ChEBI" id="CHEBI:15378"/>
        <dbReference type="ChEBI" id="CHEBI:15379"/>
        <dbReference type="ChEBI" id="CHEBI:18421"/>
        <dbReference type="ChEBI" id="CHEBI:57783"/>
        <dbReference type="ChEBI" id="CHEBI:58349"/>
    </reaction>
</comment>
<evidence type="ECO:0000256" key="7">
    <source>
        <dbReference type="SAM" id="MobiDB-lite"/>
    </source>
</evidence>
<feature type="domain" description="EF-hand" evidence="8">
    <location>
        <begin position="300"/>
        <end position="335"/>
    </location>
</feature>
<evidence type="ECO:0000313" key="10">
    <source>
        <dbReference type="EMBL" id="CAG9799121.1"/>
    </source>
</evidence>
<dbReference type="Pfam" id="PF00036">
    <property type="entry name" value="EF-hand_1"/>
    <property type="match status" value="1"/>
</dbReference>
<keyword evidence="5" id="KW-0560">Oxidoreductase</keyword>
<dbReference type="GO" id="GO:0042554">
    <property type="term" value="P:superoxide anion generation"/>
    <property type="evidence" value="ECO:0007669"/>
    <property type="project" value="TreeGrafter"/>
</dbReference>
<dbReference type="SUPFAM" id="SSF63380">
    <property type="entry name" value="Riboflavin synthase domain-like"/>
    <property type="match status" value="1"/>
</dbReference>
<dbReference type="CDD" id="cd06186">
    <property type="entry name" value="NOX_Duox_like_FAD_NADP"/>
    <property type="match status" value="1"/>
</dbReference>
<dbReference type="EMBL" id="OU895877">
    <property type="protein sequence ID" value="CAG9799121.1"/>
    <property type="molecule type" value="Genomic_DNA"/>
</dbReference>
<keyword evidence="2" id="KW-0274">FAD</keyword>
<evidence type="ECO:0000256" key="4">
    <source>
        <dbReference type="ARBA" id="ARBA00022857"/>
    </source>
</evidence>
<dbReference type="InterPro" id="IPR050369">
    <property type="entry name" value="RBOH/FRE"/>
</dbReference>
<dbReference type="FunFam" id="3.40.50.80:FF:000012">
    <property type="entry name" value="NADPH oxidase, isoform B"/>
    <property type="match status" value="1"/>
</dbReference>
<dbReference type="Pfam" id="PF08022">
    <property type="entry name" value="FAD_binding_8"/>
    <property type="match status" value="1"/>
</dbReference>
<keyword evidence="4" id="KW-0521">NADP</keyword>
<protein>
    <recommendedName>
        <fullName evidence="12">NADPH oxidase</fullName>
    </recommendedName>
</protein>
<dbReference type="SMART" id="SM00054">
    <property type="entry name" value="EFh"/>
    <property type="match status" value="3"/>
</dbReference>
<keyword evidence="3" id="KW-0106">Calcium</keyword>
<dbReference type="Gene3D" id="3.40.50.80">
    <property type="entry name" value="Nucleotide-binding domain of ferredoxin-NADP reductase (FNR) module"/>
    <property type="match status" value="1"/>
</dbReference>
<evidence type="ECO:0000259" key="9">
    <source>
        <dbReference type="PROSITE" id="PS51384"/>
    </source>
</evidence>
<reference evidence="10" key="2">
    <citation type="submission" date="2022-10" db="EMBL/GenBank/DDBJ databases">
        <authorList>
            <consortium name="ENA_rothamsted_submissions"/>
            <consortium name="culmorum"/>
            <person name="King R."/>
        </authorList>
    </citation>
    <scope>NUCLEOTIDE SEQUENCE</scope>
</reference>
<dbReference type="InterPro" id="IPR013121">
    <property type="entry name" value="Fe_red_NAD-bd_6"/>
</dbReference>
<feature type="compositionally biased region" description="Polar residues" evidence="7">
    <location>
        <begin position="27"/>
        <end position="45"/>
    </location>
</feature>
<dbReference type="InterPro" id="IPR039261">
    <property type="entry name" value="FNR_nucleotide-bd"/>
</dbReference>
<evidence type="ECO:0008006" key="12">
    <source>
        <dbReference type="Google" id="ProtNLM"/>
    </source>
</evidence>
<feature type="domain" description="FAD-binding FR-type" evidence="9">
    <location>
        <begin position="372"/>
        <end position="516"/>
    </location>
</feature>
<dbReference type="Proteomes" id="UP001153620">
    <property type="component" value="Chromosome 1"/>
</dbReference>
<dbReference type="OrthoDB" id="167398at2759"/>
<dbReference type="AlphaFoldDB" id="A0A9N9WN14"/>
<dbReference type="Pfam" id="PF08030">
    <property type="entry name" value="NAD_binding_6"/>
    <property type="match status" value="1"/>
</dbReference>
<evidence type="ECO:0000256" key="1">
    <source>
        <dbReference type="ARBA" id="ARBA00022630"/>
    </source>
</evidence>
<organism evidence="10 11">
    <name type="scientific">Chironomus riparius</name>
    <dbReference type="NCBI Taxonomy" id="315576"/>
    <lineage>
        <taxon>Eukaryota</taxon>
        <taxon>Metazoa</taxon>
        <taxon>Ecdysozoa</taxon>
        <taxon>Arthropoda</taxon>
        <taxon>Hexapoda</taxon>
        <taxon>Insecta</taxon>
        <taxon>Pterygota</taxon>
        <taxon>Neoptera</taxon>
        <taxon>Endopterygota</taxon>
        <taxon>Diptera</taxon>
        <taxon>Nematocera</taxon>
        <taxon>Chironomoidea</taxon>
        <taxon>Chironomidae</taxon>
        <taxon>Chironominae</taxon>
        <taxon>Chironomus</taxon>
    </lineage>
</organism>
<dbReference type="InterPro" id="IPR017938">
    <property type="entry name" value="Riboflavin_synthase-like_b-brl"/>
</dbReference>
<evidence type="ECO:0000259" key="8">
    <source>
        <dbReference type="PROSITE" id="PS50222"/>
    </source>
</evidence>
<evidence type="ECO:0000313" key="11">
    <source>
        <dbReference type="Proteomes" id="UP001153620"/>
    </source>
</evidence>
<feature type="domain" description="EF-hand" evidence="8">
    <location>
        <begin position="264"/>
        <end position="299"/>
    </location>
</feature>
<evidence type="ECO:0000256" key="6">
    <source>
        <dbReference type="ARBA" id="ARBA00049908"/>
    </source>
</evidence>
<dbReference type="FunFam" id="1.10.238.10:FF:000258">
    <property type="entry name" value="NADPH oxidase, isoform B"/>
    <property type="match status" value="1"/>
</dbReference>
<dbReference type="InterPro" id="IPR017927">
    <property type="entry name" value="FAD-bd_FR_type"/>
</dbReference>
<proteinExistence type="predicted"/>
<evidence type="ECO:0000256" key="3">
    <source>
        <dbReference type="ARBA" id="ARBA00022837"/>
    </source>
</evidence>
<feature type="compositionally biased region" description="Basic and acidic residues" evidence="7">
    <location>
        <begin position="14"/>
        <end position="25"/>
    </location>
</feature>
<dbReference type="GO" id="GO:0016175">
    <property type="term" value="F:superoxide-generating NAD(P)H oxidase activity"/>
    <property type="evidence" value="ECO:0007669"/>
    <property type="project" value="TreeGrafter"/>
</dbReference>
<feature type="domain" description="EF-hand" evidence="8">
    <location>
        <begin position="344"/>
        <end position="379"/>
    </location>
</feature>
<dbReference type="PRINTS" id="PR00466">
    <property type="entry name" value="GP91PHOX"/>
</dbReference>
<sequence>MSQDKLNSSNEDLISSKDKDGKDVSFFDNTIDISSENEYPVNSNTKVDEKKEVMPSKSDGGDEKKETSDNNEKNILTKSNNKSFMEIEVKRDKMRWMYMSELGAIFGEDKHSRDSFVKLFCTRETLFNVFKLFDYESNESLKQDQWIENIKGRLIDEKQIDFAEQLESVAYVICGENIVTFDDFVQIWNAKGILDKFYRLIDVEGVNAVSTTQINECVSNLTNSRPRTGFDNASLEKLEQLFRKTVGDGKEIKRDDFKKIVISKNPFFTERVFQIFDKDNSGTISLQEFIDSMHQFSGQSTENKIKFLFKVYDLDGDGLIQHEELQHVMRACMDENGMKFSETQIDDLTRAMFDDADPDNNGAITYEALTNQLTKHGGLLENLRWLIVFYGTWHTLMHLINFSFVVVSDPVINKANYTLAQWFFTSTPGLFGFISGWANPTGDYVFINIPTIAKYEWHPFTLSSAPEDSDHIGLHVRAVGEWTNRLLNFFQIEQERLHNGEVLPYDEQTHGKNMEMQEMIKDSYHKLNEKTDGKNMRQNIMLSMELSPNKALNKGPVEKSASMSAITMNKEKNKHETIRSGSENSFNAKIISIAQKNIQSLEQAYHSPQNKTIAQSFRYMRNKPTIIAFSTPSLESYEVNKKLDELNPSKSAEEGSNHIAVNFPVGKPLEIFIDGPYGAPSSHIFRAQHAVLVGTGIGVTPFASILQSIMHRYWKARHVCPNCDYSWASDIPSTVMNLRKVDFFWINRDQRSFEWFVNLLSQLEIEQAELGGAMERFLDMHMYITSALQKTDMKAVSLQLALDLLHEKEKRDLITGLKTRTIAGRPNWDKVFKKIQDQKKGKVTVFYCGPPQLAKTLRQKCEQFGFMFRKEVF</sequence>
<dbReference type="Pfam" id="PF13499">
    <property type="entry name" value="EF-hand_7"/>
    <property type="match status" value="1"/>
</dbReference>
<keyword evidence="1" id="KW-0285">Flavoprotein</keyword>
<feature type="region of interest" description="Disordered" evidence="7">
    <location>
        <begin position="1"/>
        <end position="77"/>
    </location>
</feature>
<feature type="compositionally biased region" description="Basic and acidic residues" evidence="7">
    <location>
        <begin position="46"/>
        <end position="72"/>
    </location>
</feature>
<evidence type="ECO:0000256" key="2">
    <source>
        <dbReference type="ARBA" id="ARBA00022827"/>
    </source>
</evidence>
<dbReference type="PANTHER" id="PTHR11972:SF58">
    <property type="entry name" value="NADPH OXIDASE 5"/>
    <property type="match status" value="1"/>
</dbReference>
<dbReference type="InterPro" id="IPR011992">
    <property type="entry name" value="EF-hand-dom_pair"/>
</dbReference>
<dbReference type="Gene3D" id="1.10.238.10">
    <property type="entry name" value="EF-hand"/>
    <property type="match status" value="1"/>
</dbReference>
<reference evidence="10" key="1">
    <citation type="submission" date="2022-01" db="EMBL/GenBank/DDBJ databases">
        <authorList>
            <person name="King R."/>
        </authorList>
    </citation>
    <scope>NUCLEOTIDE SEQUENCE</scope>
</reference>
<dbReference type="GO" id="GO:0043020">
    <property type="term" value="C:NADPH oxidase complex"/>
    <property type="evidence" value="ECO:0007669"/>
    <property type="project" value="TreeGrafter"/>
</dbReference>
<gene>
    <name evidence="10" type="ORF">CHIRRI_LOCUS2096</name>
</gene>
<dbReference type="PROSITE" id="PS50222">
    <property type="entry name" value="EF_HAND_2"/>
    <property type="match status" value="3"/>
</dbReference>
<dbReference type="PROSITE" id="PS00018">
    <property type="entry name" value="EF_HAND_1"/>
    <property type="match status" value="2"/>
</dbReference>
<dbReference type="GO" id="GO:0006952">
    <property type="term" value="P:defense response"/>
    <property type="evidence" value="ECO:0007669"/>
    <property type="project" value="TreeGrafter"/>
</dbReference>